<dbReference type="PANTHER" id="PTHR46401">
    <property type="entry name" value="GLYCOSYLTRANSFERASE WBBK-RELATED"/>
    <property type="match status" value="1"/>
</dbReference>
<dbReference type="RefSeq" id="WP_234860248.1">
    <property type="nucleotide sequence ID" value="NZ_JAKEVZ010000002.1"/>
</dbReference>
<name>A0ABS9BQ42_9BACT</name>
<dbReference type="Gene3D" id="3.40.50.2000">
    <property type="entry name" value="Glycogen Phosphorylase B"/>
    <property type="match status" value="2"/>
</dbReference>
<evidence type="ECO:0000313" key="3">
    <source>
        <dbReference type="EMBL" id="MCF1750122.1"/>
    </source>
</evidence>
<evidence type="ECO:0000259" key="2">
    <source>
        <dbReference type="Pfam" id="PF13439"/>
    </source>
</evidence>
<dbReference type="Proteomes" id="UP001201449">
    <property type="component" value="Unassembled WGS sequence"/>
</dbReference>
<dbReference type="SUPFAM" id="SSF53756">
    <property type="entry name" value="UDP-Glycosyltransferase/glycogen phosphorylase"/>
    <property type="match status" value="1"/>
</dbReference>
<dbReference type="Pfam" id="PF13439">
    <property type="entry name" value="Glyco_transf_4"/>
    <property type="match status" value="1"/>
</dbReference>
<keyword evidence="4" id="KW-1185">Reference proteome</keyword>
<keyword evidence="1" id="KW-0808">Transferase</keyword>
<reference evidence="3 4" key="1">
    <citation type="submission" date="2022-01" db="EMBL/GenBank/DDBJ databases">
        <title>Mariniradius saccharolyticus sp. nov., isolated from sediment of a river.</title>
        <authorList>
            <person name="Liu H."/>
        </authorList>
    </citation>
    <scope>NUCLEOTIDE SEQUENCE [LARGE SCALE GENOMIC DNA]</scope>
    <source>
        <strain evidence="3 4">RY-2</strain>
    </source>
</reference>
<evidence type="ECO:0000313" key="4">
    <source>
        <dbReference type="Proteomes" id="UP001201449"/>
    </source>
</evidence>
<organism evidence="3 4">
    <name type="scientific">Mariniradius sediminis</name>
    <dbReference type="NCBI Taxonomy" id="2909237"/>
    <lineage>
        <taxon>Bacteria</taxon>
        <taxon>Pseudomonadati</taxon>
        <taxon>Bacteroidota</taxon>
        <taxon>Cytophagia</taxon>
        <taxon>Cytophagales</taxon>
        <taxon>Cyclobacteriaceae</taxon>
        <taxon>Mariniradius</taxon>
    </lineage>
</organism>
<feature type="domain" description="Glycosyltransferase subfamily 4-like N-terminal" evidence="2">
    <location>
        <begin position="34"/>
        <end position="154"/>
    </location>
</feature>
<dbReference type="Pfam" id="PF13692">
    <property type="entry name" value="Glyco_trans_1_4"/>
    <property type="match status" value="1"/>
</dbReference>
<dbReference type="InterPro" id="IPR028098">
    <property type="entry name" value="Glyco_trans_4-like_N"/>
</dbReference>
<accession>A0ABS9BQ42</accession>
<comment type="caution">
    <text evidence="3">The sequence shown here is derived from an EMBL/GenBank/DDBJ whole genome shotgun (WGS) entry which is preliminary data.</text>
</comment>
<evidence type="ECO:0000256" key="1">
    <source>
        <dbReference type="ARBA" id="ARBA00022679"/>
    </source>
</evidence>
<protein>
    <submittedName>
        <fullName evidence="3">Glycosyltransferase family 4 protein</fullName>
    </submittedName>
</protein>
<gene>
    <name evidence="3" type="ORF">L0U89_03495</name>
</gene>
<dbReference type="PANTHER" id="PTHR46401:SF2">
    <property type="entry name" value="GLYCOSYLTRANSFERASE WBBK-RELATED"/>
    <property type="match status" value="1"/>
</dbReference>
<proteinExistence type="predicted"/>
<dbReference type="EMBL" id="JAKEVZ010000002">
    <property type="protein sequence ID" value="MCF1750122.1"/>
    <property type="molecule type" value="Genomic_DNA"/>
</dbReference>
<dbReference type="CDD" id="cd03801">
    <property type="entry name" value="GT4_PimA-like"/>
    <property type="match status" value="1"/>
</dbReference>
<sequence length="329" mass="37213">MRILFVSSGNRKQGLNPIIRLQAESLEKVGVEIEHFLIFGNGFPGYLKNVFKLRRHLKTHPVDLIHAHFGFSCVVAQLAKGKIPLVVTLMGTDILGHKNEDGSISFKNKLILWINHYFANHVYEKAIVMNQIMKDILSKRKNPTYILSNGVDTSLFYEVSKSEAIQFLKWDSDIHHFVFISNPERPEKNFPLADEAVNLLKEKGYRVQLHAVFQEKSENLKYYYSAATALVLTSFHEGSPNVVKEALCCNCPIVSTYVGDVSITTADIDGCFMGPYDSVGFSEKLEEAIAFSKASGRIRGRKRIDDMGFDSQIVANKIKWIYEESIGEK</sequence>